<sequence>MSPKRSGLVADRAAPPSKVATWLAVAEEEPEALLETVLASVAAVPDVSETIGPLGAPVKDSVEALVDELAGLVSAEVAVAVEVSVLPAEDGVLEESVEAPVDEETGSAADELETPVDCVSVEVSELDAPAVAEVACELESIPEAWEDVAPELDDGAEVWELEEERGDPVASVEAADPADLVVPVDSAATDELELTETAELVPLVSGSPLMVEEDVAELGDGDTSELCVELDPVVISPLDDSAEAWLEDEADGKVDVALPDEDMVLESSLEVGFAELEP</sequence>
<organism evidence="1 2">
    <name type="scientific">Ogataea polymorpha</name>
    <dbReference type="NCBI Taxonomy" id="460523"/>
    <lineage>
        <taxon>Eukaryota</taxon>
        <taxon>Fungi</taxon>
        <taxon>Dikarya</taxon>
        <taxon>Ascomycota</taxon>
        <taxon>Saccharomycotina</taxon>
        <taxon>Pichiomycetes</taxon>
        <taxon>Pichiales</taxon>
        <taxon>Pichiaceae</taxon>
        <taxon>Ogataea</taxon>
    </lineage>
</organism>
<dbReference type="Proteomes" id="UP000788993">
    <property type="component" value="Unassembled WGS sequence"/>
</dbReference>
<gene>
    <name evidence="1" type="ORF">OGATHE_000291</name>
</gene>
<evidence type="ECO:0000313" key="2">
    <source>
        <dbReference type="Proteomes" id="UP000788993"/>
    </source>
</evidence>
<evidence type="ECO:0000313" key="1">
    <source>
        <dbReference type="EMBL" id="KAH3678741.1"/>
    </source>
</evidence>
<protein>
    <submittedName>
        <fullName evidence="1">Uncharacterized protein</fullName>
    </submittedName>
</protein>
<dbReference type="EMBL" id="JAEUBD010000014">
    <property type="protein sequence ID" value="KAH3678741.1"/>
    <property type="molecule type" value="Genomic_DNA"/>
</dbReference>
<dbReference type="AlphaFoldDB" id="A0A9P8THM8"/>
<reference evidence="1" key="1">
    <citation type="journal article" date="2021" name="Open Biol.">
        <title>Shared evolutionary footprints suggest mitochondrial oxidative damage underlies multiple complex I losses in fungi.</title>
        <authorList>
            <person name="Schikora-Tamarit M.A."/>
            <person name="Marcet-Houben M."/>
            <person name="Nosek J."/>
            <person name="Gabaldon T."/>
        </authorList>
    </citation>
    <scope>NUCLEOTIDE SEQUENCE</scope>
    <source>
        <strain evidence="1">NCAIM Y.01608</strain>
    </source>
</reference>
<keyword evidence="2" id="KW-1185">Reference proteome</keyword>
<proteinExistence type="predicted"/>
<reference evidence="1" key="2">
    <citation type="submission" date="2021-01" db="EMBL/GenBank/DDBJ databases">
        <authorList>
            <person name="Schikora-Tamarit M.A."/>
        </authorList>
    </citation>
    <scope>NUCLEOTIDE SEQUENCE</scope>
    <source>
        <strain evidence="1">NCAIM Y.01608</strain>
    </source>
</reference>
<accession>A0A9P8THM8</accession>
<comment type="caution">
    <text evidence="1">The sequence shown here is derived from an EMBL/GenBank/DDBJ whole genome shotgun (WGS) entry which is preliminary data.</text>
</comment>
<name>A0A9P8THM8_9ASCO</name>